<evidence type="ECO:0000313" key="6">
    <source>
        <dbReference type="Proteomes" id="UP001207626"/>
    </source>
</evidence>
<keyword evidence="3 5" id="KW-0067">ATP-binding</keyword>
<comment type="caution">
    <text evidence="5">The sequence shown here is derived from an EMBL/GenBank/DDBJ whole genome shotgun (WGS) entry which is preliminary data.</text>
</comment>
<evidence type="ECO:0000313" key="5">
    <source>
        <dbReference type="EMBL" id="MCY9521728.1"/>
    </source>
</evidence>
<reference evidence="5 6" key="1">
    <citation type="submission" date="2022-05" db="EMBL/GenBank/DDBJ databases">
        <title>Genome Sequencing of Bee-Associated Microbes.</title>
        <authorList>
            <person name="Dunlap C."/>
        </authorList>
    </citation>
    <scope>NUCLEOTIDE SEQUENCE [LARGE SCALE GENOMIC DNA]</scope>
    <source>
        <strain evidence="5 6">NRRL NRS-1438</strain>
    </source>
</reference>
<dbReference type="Pfam" id="PF00005">
    <property type="entry name" value="ABC_tran"/>
    <property type="match status" value="1"/>
</dbReference>
<dbReference type="InterPro" id="IPR027417">
    <property type="entry name" value="P-loop_NTPase"/>
</dbReference>
<dbReference type="SMART" id="SM00382">
    <property type="entry name" value="AAA"/>
    <property type="match status" value="1"/>
</dbReference>
<dbReference type="GO" id="GO:0005524">
    <property type="term" value="F:ATP binding"/>
    <property type="evidence" value="ECO:0007669"/>
    <property type="project" value="UniProtKB-KW"/>
</dbReference>
<dbReference type="InterPro" id="IPR003593">
    <property type="entry name" value="AAA+_ATPase"/>
</dbReference>
<keyword evidence="2" id="KW-0547">Nucleotide-binding</keyword>
<protein>
    <submittedName>
        <fullName evidence="5">ABC transporter ATP-binding protein</fullName>
    </submittedName>
</protein>
<evidence type="ECO:0000259" key="4">
    <source>
        <dbReference type="PROSITE" id="PS50893"/>
    </source>
</evidence>
<dbReference type="InterPro" id="IPR003439">
    <property type="entry name" value="ABC_transporter-like_ATP-bd"/>
</dbReference>
<evidence type="ECO:0000256" key="1">
    <source>
        <dbReference type="ARBA" id="ARBA00022448"/>
    </source>
</evidence>
<dbReference type="RefSeq" id="WP_268601334.1">
    <property type="nucleotide sequence ID" value="NZ_JAMDLV010000055.1"/>
</dbReference>
<dbReference type="PROSITE" id="PS50893">
    <property type="entry name" value="ABC_TRANSPORTER_2"/>
    <property type="match status" value="1"/>
</dbReference>
<dbReference type="PANTHER" id="PTHR42939:SF1">
    <property type="entry name" value="ABC TRANSPORTER ATP-BINDING PROTEIN ALBC-RELATED"/>
    <property type="match status" value="1"/>
</dbReference>
<keyword evidence="6" id="KW-1185">Reference proteome</keyword>
<evidence type="ECO:0000256" key="3">
    <source>
        <dbReference type="ARBA" id="ARBA00022840"/>
    </source>
</evidence>
<evidence type="ECO:0000256" key="2">
    <source>
        <dbReference type="ARBA" id="ARBA00022741"/>
    </source>
</evidence>
<feature type="domain" description="ABC transporter" evidence="4">
    <location>
        <begin position="12"/>
        <end position="237"/>
    </location>
</feature>
<name>A0ABT4E075_9BACL</name>
<gene>
    <name evidence="5" type="ORF">M5X09_19005</name>
</gene>
<keyword evidence="1" id="KW-0813">Transport</keyword>
<accession>A0ABT4E075</accession>
<dbReference type="CDD" id="cd03230">
    <property type="entry name" value="ABC_DR_subfamily_A"/>
    <property type="match status" value="1"/>
</dbReference>
<proteinExistence type="predicted"/>
<sequence>MYKDKEGRRDGMKAEHITFTYKKAKRVLFEDISFRLHPDKINVLVGPNGAGKTTLFDCISGILRPQSGNMDFPGMDNILYVTQSVFFSPELKGKDFLKFIKRIGNQRANSNPLDYLKSDEEREKELLLKLWDLKIGKMSVGERKWLFIMMLTQIERELYLLDEPTSGVDPTSRKRIFNLVNHLVARKKTVVISTHQLNELLHLDCHMILLHKGKIRYEGNIDKWLEMHDTDDPDQAFDLATSL</sequence>
<dbReference type="Gene3D" id="3.40.50.300">
    <property type="entry name" value="P-loop containing nucleotide triphosphate hydrolases"/>
    <property type="match status" value="1"/>
</dbReference>
<dbReference type="InterPro" id="IPR051782">
    <property type="entry name" value="ABC_Transporter_VariousFunc"/>
</dbReference>
<organism evidence="5 6">
    <name type="scientific">Paenibacillus apiarius</name>
    <dbReference type="NCBI Taxonomy" id="46240"/>
    <lineage>
        <taxon>Bacteria</taxon>
        <taxon>Bacillati</taxon>
        <taxon>Bacillota</taxon>
        <taxon>Bacilli</taxon>
        <taxon>Bacillales</taxon>
        <taxon>Paenibacillaceae</taxon>
        <taxon>Paenibacillus</taxon>
    </lineage>
</organism>
<dbReference type="PANTHER" id="PTHR42939">
    <property type="entry name" value="ABC TRANSPORTER ATP-BINDING PROTEIN ALBC-RELATED"/>
    <property type="match status" value="1"/>
</dbReference>
<dbReference type="SUPFAM" id="SSF52540">
    <property type="entry name" value="P-loop containing nucleoside triphosphate hydrolases"/>
    <property type="match status" value="1"/>
</dbReference>
<dbReference type="EMBL" id="JAMDLW010000026">
    <property type="protein sequence ID" value="MCY9521728.1"/>
    <property type="molecule type" value="Genomic_DNA"/>
</dbReference>
<dbReference type="Proteomes" id="UP001207626">
    <property type="component" value="Unassembled WGS sequence"/>
</dbReference>